<sequence>MTFCTWSGTDLDELPGEHCVDKGPFSCPSGASASMFVGSLFVASWHGVGKVDSTMTAYASYGFSTSSWSQVAPSRSKATQAA</sequence>
<evidence type="ECO:0000313" key="1">
    <source>
        <dbReference type="EMBL" id="KLO39006.1"/>
    </source>
</evidence>
<organism evidence="1 2">
    <name type="scientific">Mycobacterium haemophilum</name>
    <dbReference type="NCBI Taxonomy" id="29311"/>
    <lineage>
        <taxon>Bacteria</taxon>
        <taxon>Bacillati</taxon>
        <taxon>Actinomycetota</taxon>
        <taxon>Actinomycetes</taxon>
        <taxon>Mycobacteriales</taxon>
        <taxon>Mycobacteriaceae</taxon>
        <taxon>Mycobacterium</taxon>
    </lineage>
</organism>
<keyword evidence="2" id="KW-1185">Reference proteome</keyword>
<dbReference type="Proteomes" id="UP000036334">
    <property type="component" value="Unassembled WGS sequence"/>
</dbReference>
<dbReference type="EMBL" id="LDPR01000001">
    <property type="protein sequence ID" value="KLO39006.1"/>
    <property type="molecule type" value="Genomic_DNA"/>
</dbReference>
<protein>
    <submittedName>
        <fullName evidence="1">Uncharacterized protein</fullName>
    </submittedName>
</protein>
<name>A0A0I9U9T5_9MYCO</name>
<evidence type="ECO:0000313" key="2">
    <source>
        <dbReference type="Proteomes" id="UP000036334"/>
    </source>
</evidence>
<dbReference type="AlphaFoldDB" id="A0A0I9U9T5"/>
<dbReference type="PATRIC" id="fig|29311.18.peg.254"/>
<comment type="caution">
    <text evidence="1">The sequence shown here is derived from an EMBL/GenBank/DDBJ whole genome shotgun (WGS) entry which is preliminary data.</text>
</comment>
<reference evidence="1 2" key="1">
    <citation type="submission" date="2015-05" db="EMBL/GenBank/DDBJ databases">
        <title>Genome sequence of Mycobacterium haemophilum.</title>
        <authorList>
            <person name="Greninger A.L."/>
            <person name="Cunningham G."/>
            <person name="Miller S."/>
        </authorList>
    </citation>
    <scope>NUCLEOTIDE SEQUENCE [LARGE SCALE GENOMIC DNA]</scope>
    <source>
        <strain evidence="2">UC1</strain>
    </source>
</reference>
<gene>
    <name evidence="1" type="ORF">ABH38_01150</name>
</gene>
<proteinExistence type="predicted"/>
<accession>A0A0I9U9T5</accession>